<keyword evidence="5" id="KW-1185">Reference proteome</keyword>
<evidence type="ECO:0000313" key="3">
    <source>
        <dbReference type="EMBL" id="SCO92974.1"/>
    </source>
</evidence>
<reference evidence="4" key="1">
    <citation type="submission" date="2016-05" db="EMBL/GenBank/DDBJ databases">
        <authorList>
            <person name="Naeem Raeece"/>
        </authorList>
    </citation>
    <scope>NUCLEOTIDE SEQUENCE [LARGE SCALE GENOMIC DNA]</scope>
</reference>
<name>A0A1A8W1R7_PLAMA</name>
<reference evidence="2" key="2">
    <citation type="submission" date="2016-05" db="EMBL/GenBank/DDBJ databases">
        <authorList>
            <person name="Lavstsen T."/>
            <person name="Jespersen J.S."/>
        </authorList>
    </citation>
    <scope>NUCLEOTIDE SEQUENCE [LARGE SCALE GENOMIC DNA]</scope>
</reference>
<dbReference type="EMBL" id="LT594632">
    <property type="protein sequence ID" value="SCO92974.1"/>
    <property type="molecule type" value="Genomic_DNA"/>
</dbReference>
<dbReference type="EMBL" id="FLQW01000914">
    <property type="protein sequence ID" value="SBS86715.1"/>
    <property type="molecule type" value="Genomic_DNA"/>
</dbReference>
<dbReference type="AlphaFoldDB" id="A0A1A8W1R7"/>
<dbReference type="Proteomes" id="UP000078597">
    <property type="component" value="Unassembled WGS sequence"/>
</dbReference>
<dbReference type="Proteomes" id="UP000219813">
    <property type="component" value="Chromosome 11"/>
</dbReference>
<evidence type="ECO:0000313" key="2">
    <source>
        <dbReference type="EMBL" id="SBS86715.1"/>
    </source>
</evidence>
<dbReference type="RefSeq" id="XP_028862414.1">
    <property type="nucleotide sequence ID" value="XM_029005868.1"/>
</dbReference>
<evidence type="ECO:0000256" key="1">
    <source>
        <dbReference type="SAM" id="MobiDB-lite"/>
    </source>
</evidence>
<dbReference type="VEuPathDB" id="PlasmoDB:PmUG01_11022500"/>
<reference evidence="3 5" key="3">
    <citation type="submission" date="2016-06" db="EMBL/GenBank/DDBJ databases">
        <authorList>
            <consortium name="Pathogen Informatics"/>
        </authorList>
    </citation>
    <scope>NUCLEOTIDE SEQUENCE [LARGE SCALE GENOMIC DNA]</scope>
</reference>
<gene>
    <name evidence="3" type="primary">PmUG01_11022500</name>
    <name evidence="2" type="ORF">PMALA_017070</name>
    <name evidence="3" type="ORF">PMUG01_11022500</name>
</gene>
<organism evidence="2 4">
    <name type="scientific">Plasmodium malariae</name>
    <dbReference type="NCBI Taxonomy" id="5858"/>
    <lineage>
        <taxon>Eukaryota</taxon>
        <taxon>Sar</taxon>
        <taxon>Alveolata</taxon>
        <taxon>Apicomplexa</taxon>
        <taxon>Aconoidasida</taxon>
        <taxon>Haemosporida</taxon>
        <taxon>Plasmodiidae</taxon>
        <taxon>Plasmodium</taxon>
        <taxon>Plasmodium (Plasmodium)</taxon>
    </lineage>
</organism>
<proteinExistence type="predicted"/>
<evidence type="ECO:0000313" key="5">
    <source>
        <dbReference type="Proteomes" id="UP000219813"/>
    </source>
</evidence>
<dbReference type="KEGG" id="pmal:PMUG01_11022500"/>
<dbReference type="OrthoDB" id="376102at2759"/>
<accession>A0A1A8W1R7</accession>
<dbReference type="OMA" id="YMQRYEQ"/>
<protein>
    <submittedName>
        <fullName evidence="2">Uncharacterized protein</fullName>
    </submittedName>
</protein>
<feature type="region of interest" description="Disordered" evidence="1">
    <location>
        <begin position="113"/>
        <end position="132"/>
    </location>
</feature>
<sequence length="225" mass="26788">MNSEKILITNCNILDAVGDKLMEILKNLEDILFHLEPLSNYDEKNDSIFTNLNDKENNIIILSNIIYDNMNKVKITLHDFIKNIPPSYTYYTSFYYNDFIILKEIIRKQQKREHEDVNKMENNNESENEKTELDKKEITDMTSLQIRDEENRGNLNYVQVKNIYNNSSTTDNKMLDRNINSSEQNSSVKTNDFFYFSFLIDLEYSNLIYMKKCEEEIDKYLINTN</sequence>
<dbReference type="GeneID" id="39869685"/>
<evidence type="ECO:0000313" key="4">
    <source>
        <dbReference type="Proteomes" id="UP000078597"/>
    </source>
</evidence>